<name>A0ABP8JSC8_9BACT</name>
<dbReference type="PANTHER" id="PTHR38588">
    <property type="entry name" value="BLL0334 PROTEIN"/>
    <property type="match status" value="1"/>
</dbReference>
<dbReference type="CDD" id="cd05018">
    <property type="entry name" value="CoxG"/>
    <property type="match status" value="1"/>
</dbReference>
<dbReference type="Pfam" id="PF06240">
    <property type="entry name" value="COXG"/>
    <property type="match status" value="1"/>
</dbReference>
<dbReference type="InterPro" id="IPR023393">
    <property type="entry name" value="START-like_dom_sf"/>
</dbReference>
<dbReference type="InterPro" id="IPR010419">
    <property type="entry name" value="CO_DH_gsu"/>
</dbReference>
<evidence type="ECO:0008006" key="3">
    <source>
        <dbReference type="Google" id="ProtNLM"/>
    </source>
</evidence>
<dbReference type="Proteomes" id="UP001500936">
    <property type="component" value="Unassembled WGS sequence"/>
</dbReference>
<evidence type="ECO:0000313" key="2">
    <source>
        <dbReference type="Proteomes" id="UP001500936"/>
    </source>
</evidence>
<dbReference type="RefSeq" id="WP_345263094.1">
    <property type="nucleotide sequence ID" value="NZ_BAABHB010000001.1"/>
</dbReference>
<organism evidence="1 2">
    <name type="scientific">Nibrella viscosa</name>
    <dbReference type="NCBI Taxonomy" id="1084524"/>
    <lineage>
        <taxon>Bacteria</taxon>
        <taxon>Pseudomonadati</taxon>
        <taxon>Bacteroidota</taxon>
        <taxon>Cytophagia</taxon>
        <taxon>Cytophagales</taxon>
        <taxon>Spirosomataceae</taxon>
        <taxon>Nibrella</taxon>
    </lineage>
</organism>
<dbReference type="PANTHER" id="PTHR38588:SF1">
    <property type="entry name" value="BLL0334 PROTEIN"/>
    <property type="match status" value="1"/>
</dbReference>
<dbReference type="SUPFAM" id="SSF55961">
    <property type="entry name" value="Bet v1-like"/>
    <property type="match status" value="1"/>
</dbReference>
<accession>A0ABP8JSC8</accession>
<keyword evidence="2" id="KW-1185">Reference proteome</keyword>
<protein>
    <recommendedName>
        <fullName evidence="3">Carbon monoxide dehydrogenase subunit G</fullName>
    </recommendedName>
</protein>
<evidence type="ECO:0000313" key="1">
    <source>
        <dbReference type="EMBL" id="GAA4395440.1"/>
    </source>
</evidence>
<dbReference type="Gene3D" id="3.30.530.20">
    <property type="match status" value="1"/>
</dbReference>
<comment type="caution">
    <text evidence="1">The sequence shown here is derived from an EMBL/GenBank/DDBJ whole genome shotgun (WGS) entry which is preliminary data.</text>
</comment>
<gene>
    <name evidence="1" type="ORF">GCM10023187_02300</name>
</gene>
<sequence length="149" mass="15929">MQLTGKQVLNAPPAKVWAMLMDTDTLAKIIPGITSLERVGDNAFVSKLQIKLGPVNGSFSGNLQLEDITEHKNFTLKVQQNSKIGNTNAAVKVDLTPVDDNQTEVAFDGDAKLTGILAGMGQRVIGGVANTLTKQFFSNLEKELDSNGS</sequence>
<proteinExistence type="predicted"/>
<reference evidence="2" key="1">
    <citation type="journal article" date="2019" name="Int. J. Syst. Evol. Microbiol.">
        <title>The Global Catalogue of Microorganisms (GCM) 10K type strain sequencing project: providing services to taxonomists for standard genome sequencing and annotation.</title>
        <authorList>
            <consortium name="The Broad Institute Genomics Platform"/>
            <consortium name="The Broad Institute Genome Sequencing Center for Infectious Disease"/>
            <person name="Wu L."/>
            <person name="Ma J."/>
        </authorList>
    </citation>
    <scope>NUCLEOTIDE SEQUENCE [LARGE SCALE GENOMIC DNA]</scope>
    <source>
        <strain evidence="2">JCM 17925</strain>
    </source>
</reference>
<dbReference type="EMBL" id="BAABHB010000001">
    <property type="protein sequence ID" value="GAA4395440.1"/>
    <property type="molecule type" value="Genomic_DNA"/>
</dbReference>